<evidence type="ECO:0000313" key="2">
    <source>
        <dbReference type="EMBL" id="SDN51907.1"/>
    </source>
</evidence>
<dbReference type="AlphaFoldDB" id="A0A1H0C258"/>
<evidence type="ECO:0000256" key="1">
    <source>
        <dbReference type="SAM" id="Phobius"/>
    </source>
</evidence>
<dbReference type="RefSeq" id="WP_162840382.1">
    <property type="nucleotide sequence ID" value="NZ_FNID01000021.1"/>
</dbReference>
<sequence length="49" mass="5454">MKVLIKLALIITAASALALVIYGLLLRFYPYTVKPYYTPAGLNEIKPNN</sequence>
<protein>
    <submittedName>
        <fullName evidence="2">Uncharacterized protein</fullName>
    </submittedName>
</protein>
<reference evidence="2 3" key="1">
    <citation type="submission" date="2016-10" db="EMBL/GenBank/DDBJ databases">
        <authorList>
            <person name="de Groot N.N."/>
        </authorList>
    </citation>
    <scope>NUCLEOTIDE SEQUENCE [LARGE SCALE GENOMIC DNA]</scope>
    <source>
        <strain evidence="2 3">CGMCC 1.5012</strain>
    </source>
</reference>
<dbReference type="EMBL" id="FNID01000021">
    <property type="protein sequence ID" value="SDN51907.1"/>
    <property type="molecule type" value="Genomic_DNA"/>
</dbReference>
<keyword evidence="1" id="KW-0472">Membrane</keyword>
<gene>
    <name evidence="2" type="ORF">SAMN05192585_12146</name>
</gene>
<dbReference type="Proteomes" id="UP000199182">
    <property type="component" value="Unassembled WGS sequence"/>
</dbReference>
<keyword evidence="1" id="KW-1133">Transmembrane helix</keyword>
<evidence type="ECO:0000313" key="3">
    <source>
        <dbReference type="Proteomes" id="UP000199182"/>
    </source>
</evidence>
<name>A0A1H0C258_9FIRM</name>
<keyword evidence="3" id="KW-1185">Reference proteome</keyword>
<organism evidence="2 3">
    <name type="scientific">Acetanaerobacterium elongatum</name>
    <dbReference type="NCBI Taxonomy" id="258515"/>
    <lineage>
        <taxon>Bacteria</taxon>
        <taxon>Bacillati</taxon>
        <taxon>Bacillota</taxon>
        <taxon>Clostridia</taxon>
        <taxon>Eubacteriales</taxon>
        <taxon>Oscillospiraceae</taxon>
        <taxon>Acetanaerobacterium</taxon>
    </lineage>
</organism>
<proteinExistence type="predicted"/>
<keyword evidence="1" id="KW-0812">Transmembrane</keyword>
<accession>A0A1H0C258</accession>
<feature type="transmembrane region" description="Helical" evidence="1">
    <location>
        <begin position="7"/>
        <end position="29"/>
    </location>
</feature>